<keyword evidence="3" id="KW-1185">Reference proteome</keyword>
<feature type="non-terminal residue" evidence="2">
    <location>
        <position position="85"/>
    </location>
</feature>
<feature type="compositionally biased region" description="Basic and acidic residues" evidence="1">
    <location>
        <begin position="1"/>
        <end position="11"/>
    </location>
</feature>
<feature type="region of interest" description="Disordered" evidence="1">
    <location>
        <begin position="55"/>
        <end position="85"/>
    </location>
</feature>
<name>A0A085LW13_9BILA</name>
<protein>
    <submittedName>
        <fullName evidence="2">Uncharacterized protein</fullName>
    </submittedName>
</protein>
<accession>A0A085LW13</accession>
<proteinExistence type="predicted"/>
<sequence length="85" mass="9837">MQAVRKRDGMKTKPPSKGRLENMAGKTRCSLRSTERLSTTVSHSMKFMVVNQWKRTARKGSPEETFQHEIGQNKQENPMRAHHDN</sequence>
<dbReference type="AlphaFoldDB" id="A0A085LW13"/>
<dbReference type="EMBL" id="KL363277">
    <property type="protein sequence ID" value="KFD49159.1"/>
    <property type="molecule type" value="Genomic_DNA"/>
</dbReference>
<gene>
    <name evidence="2" type="ORF">M513_09983</name>
</gene>
<reference evidence="2 3" key="1">
    <citation type="journal article" date="2014" name="Nat. Genet.">
        <title>Genome and transcriptome of the porcine whipworm Trichuris suis.</title>
        <authorList>
            <person name="Jex A.R."/>
            <person name="Nejsum P."/>
            <person name="Schwarz E.M."/>
            <person name="Hu L."/>
            <person name="Young N.D."/>
            <person name="Hall R.S."/>
            <person name="Korhonen P.K."/>
            <person name="Liao S."/>
            <person name="Thamsborg S."/>
            <person name="Xia J."/>
            <person name="Xu P."/>
            <person name="Wang S."/>
            <person name="Scheerlinck J.P."/>
            <person name="Hofmann A."/>
            <person name="Sternberg P.W."/>
            <person name="Wang J."/>
            <person name="Gasser R.B."/>
        </authorList>
    </citation>
    <scope>NUCLEOTIDE SEQUENCE [LARGE SCALE GENOMIC DNA]</scope>
    <source>
        <strain evidence="2">DCEP-RM93M</strain>
    </source>
</reference>
<evidence type="ECO:0000313" key="2">
    <source>
        <dbReference type="EMBL" id="KFD49159.1"/>
    </source>
</evidence>
<feature type="region of interest" description="Disordered" evidence="1">
    <location>
        <begin position="1"/>
        <end position="25"/>
    </location>
</feature>
<dbReference type="Proteomes" id="UP000030764">
    <property type="component" value="Unassembled WGS sequence"/>
</dbReference>
<evidence type="ECO:0000313" key="3">
    <source>
        <dbReference type="Proteomes" id="UP000030764"/>
    </source>
</evidence>
<organism evidence="2 3">
    <name type="scientific">Trichuris suis</name>
    <name type="common">pig whipworm</name>
    <dbReference type="NCBI Taxonomy" id="68888"/>
    <lineage>
        <taxon>Eukaryota</taxon>
        <taxon>Metazoa</taxon>
        <taxon>Ecdysozoa</taxon>
        <taxon>Nematoda</taxon>
        <taxon>Enoplea</taxon>
        <taxon>Dorylaimia</taxon>
        <taxon>Trichinellida</taxon>
        <taxon>Trichuridae</taxon>
        <taxon>Trichuris</taxon>
    </lineage>
</organism>
<evidence type="ECO:0000256" key="1">
    <source>
        <dbReference type="SAM" id="MobiDB-lite"/>
    </source>
</evidence>